<protein>
    <submittedName>
        <fullName evidence="1">Uncharacterized protein</fullName>
    </submittedName>
</protein>
<evidence type="ECO:0000313" key="2">
    <source>
        <dbReference type="Proteomes" id="UP001165960"/>
    </source>
</evidence>
<dbReference type="EMBL" id="QTSX02005002">
    <property type="protein sequence ID" value="KAJ9062517.1"/>
    <property type="molecule type" value="Genomic_DNA"/>
</dbReference>
<reference evidence="1" key="1">
    <citation type="submission" date="2022-04" db="EMBL/GenBank/DDBJ databases">
        <title>Genome of the entomopathogenic fungus Entomophthora muscae.</title>
        <authorList>
            <person name="Elya C."/>
            <person name="Lovett B.R."/>
            <person name="Lee E."/>
            <person name="Macias A.M."/>
            <person name="Hajek A.E."/>
            <person name="De Bivort B.L."/>
            <person name="Kasson M.T."/>
            <person name="De Fine Licht H.H."/>
            <person name="Stajich J.E."/>
        </authorList>
    </citation>
    <scope>NUCLEOTIDE SEQUENCE</scope>
    <source>
        <strain evidence="1">Berkeley</strain>
    </source>
</reference>
<name>A0ACC2SJR0_9FUNG</name>
<keyword evidence="2" id="KW-1185">Reference proteome</keyword>
<organism evidence="1 2">
    <name type="scientific">Entomophthora muscae</name>
    <dbReference type="NCBI Taxonomy" id="34485"/>
    <lineage>
        <taxon>Eukaryota</taxon>
        <taxon>Fungi</taxon>
        <taxon>Fungi incertae sedis</taxon>
        <taxon>Zoopagomycota</taxon>
        <taxon>Entomophthoromycotina</taxon>
        <taxon>Entomophthoromycetes</taxon>
        <taxon>Entomophthorales</taxon>
        <taxon>Entomophthoraceae</taxon>
        <taxon>Entomophthora</taxon>
    </lineage>
</organism>
<dbReference type="Proteomes" id="UP001165960">
    <property type="component" value="Unassembled WGS sequence"/>
</dbReference>
<evidence type="ECO:0000313" key="1">
    <source>
        <dbReference type="EMBL" id="KAJ9062517.1"/>
    </source>
</evidence>
<comment type="caution">
    <text evidence="1">The sequence shown here is derived from an EMBL/GenBank/DDBJ whole genome shotgun (WGS) entry which is preliminary data.</text>
</comment>
<gene>
    <name evidence="1" type="ORF">DSO57_1009864</name>
</gene>
<sequence>MSPPQLEGTPKEKWELQPEKPSQSVHPLWAKSSRFWRGFACTWATFFDGLGNTSQSRAKGGPQNFKQAVNTGAYAVKTLTTLEESVSQLWARQPPSELEAEFSLRINVLNSNNDGPTPKAHFKPTFKQVFSPRTSTIEAFLTIYKTFMRLASDKVKKEHILTCLHPACQEVVVPELRIIEMWEDIKQLLIDNFGGDLSLEVKKDAIMHISFKPKETLAKFTDRFYLEGQQLITRRQLTAHEACMAFTQALKVNQLLCLHFKAHKAMLSSQRA</sequence>
<proteinExistence type="predicted"/>
<accession>A0ACC2SJR0</accession>